<evidence type="ECO:0000259" key="10">
    <source>
        <dbReference type="Pfam" id="PF13962"/>
    </source>
</evidence>
<keyword evidence="7 9" id="KW-0472">Membrane</keyword>
<evidence type="ECO:0000256" key="4">
    <source>
        <dbReference type="ARBA" id="ARBA00022737"/>
    </source>
</evidence>
<dbReference type="InterPro" id="IPR026961">
    <property type="entry name" value="PGG_dom"/>
</dbReference>
<keyword evidence="5 9" id="KW-1133">Transmembrane helix</keyword>
<feature type="domain" description="PGG" evidence="10">
    <location>
        <begin position="516"/>
        <end position="583"/>
    </location>
</feature>
<dbReference type="AlphaFoldDB" id="A0AAD7VMG8"/>
<dbReference type="Pfam" id="PF13962">
    <property type="entry name" value="PGG"/>
    <property type="match status" value="1"/>
</dbReference>
<name>A0AAD7VMG8_QUISA</name>
<dbReference type="SUPFAM" id="SSF48403">
    <property type="entry name" value="Ankyrin repeat"/>
    <property type="match status" value="2"/>
</dbReference>
<dbReference type="EMBL" id="JARAOO010000001">
    <property type="protein sequence ID" value="KAJ7981456.1"/>
    <property type="molecule type" value="Genomic_DNA"/>
</dbReference>
<reference evidence="11 12" key="1">
    <citation type="journal article" date="2023" name="Science">
        <title>Elucidation of the pathway for biosynthesis of saponin adjuvants from the soapbark tree.</title>
        <authorList>
            <person name="Reed J."/>
            <person name="Orme A."/>
            <person name="El-Demerdash A."/>
            <person name="Owen C."/>
            <person name="Martin L.B.B."/>
            <person name="Misra R.C."/>
            <person name="Kikuchi S."/>
            <person name="Rejzek M."/>
            <person name="Martin A.C."/>
            <person name="Harkess A."/>
            <person name="Leebens-Mack J."/>
            <person name="Louveau T."/>
            <person name="Stephenson M.J."/>
            <person name="Osbourn A."/>
        </authorList>
    </citation>
    <scope>NUCLEOTIDE SEQUENCE [LARGE SCALE GENOMIC DNA]</scope>
    <source>
        <strain evidence="11">S10</strain>
    </source>
</reference>
<keyword evidence="12" id="KW-1185">Reference proteome</keyword>
<comment type="subcellular location">
    <subcellularLocation>
        <location evidence="2">Cell membrane</location>
        <topology evidence="2">Peripheral membrane protein</topology>
        <orientation evidence="2">Cytoplasmic side</orientation>
    </subcellularLocation>
    <subcellularLocation>
        <location evidence="1">Membrane</location>
        <topology evidence="1">Multi-pass membrane protein</topology>
    </subcellularLocation>
</comment>
<evidence type="ECO:0000256" key="9">
    <source>
        <dbReference type="SAM" id="Phobius"/>
    </source>
</evidence>
<dbReference type="KEGG" id="qsa:O6P43_000718"/>
<dbReference type="PROSITE" id="PS50297">
    <property type="entry name" value="ANK_REP_REGION"/>
    <property type="match status" value="1"/>
</dbReference>
<dbReference type="PROSITE" id="PS50088">
    <property type="entry name" value="ANK_REPEAT"/>
    <property type="match status" value="1"/>
</dbReference>
<keyword evidence="4" id="KW-0677">Repeat</keyword>
<dbReference type="Proteomes" id="UP001163823">
    <property type="component" value="Chromosome 1"/>
</dbReference>
<evidence type="ECO:0000256" key="5">
    <source>
        <dbReference type="ARBA" id="ARBA00022989"/>
    </source>
</evidence>
<dbReference type="Gene3D" id="1.25.40.20">
    <property type="entry name" value="Ankyrin repeat-containing domain"/>
    <property type="match status" value="3"/>
</dbReference>
<dbReference type="PANTHER" id="PTHR24186">
    <property type="entry name" value="PROTEIN PHOSPHATASE 1 REGULATORY SUBUNIT"/>
    <property type="match status" value="1"/>
</dbReference>
<evidence type="ECO:0000256" key="1">
    <source>
        <dbReference type="ARBA" id="ARBA00004141"/>
    </source>
</evidence>
<feature type="transmembrane region" description="Helical" evidence="9">
    <location>
        <begin position="522"/>
        <end position="545"/>
    </location>
</feature>
<gene>
    <name evidence="11" type="ORF">O6P43_000718</name>
</gene>
<evidence type="ECO:0000256" key="3">
    <source>
        <dbReference type="ARBA" id="ARBA00022692"/>
    </source>
</evidence>
<evidence type="ECO:0000256" key="2">
    <source>
        <dbReference type="ARBA" id="ARBA00004413"/>
    </source>
</evidence>
<evidence type="ECO:0000313" key="12">
    <source>
        <dbReference type="Proteomes" id="UP001163823"/>
    </source>
</evidence>
<dbReference type="GO" id="GO:0005886">
    <property type="term" value="C:plasma membrane"/>
    <property type="evidence" value="ECO:0007669"/>
    <property type="project" value="UniProtKB-SubCell"/>
</dbReference>
<comment type="caution">
    <text evidence="11">The sequence shown here is derived from an EMBL/GenBank/DDBJ whole genome shotgun (WGS) entry which is preliminary data.</text>
</comment>
<proteinExistence type="predicted"/>
<dbReference type="InterPro" id="IPR002110">
    <property type="entry name" value="Ankyrin_rpt"/>
</dbReference>
<evidence type="ECO:0000256" key="8">
    <source>
        <dbReference type="PROSITE-ProRule" id="PRU00023"/>
    </source>
</evidence>
<protein>
    <submittedName>
        <fullName evidence="11">Protein ACCELERATED CELL DEATH 6</fullName>
    </submittedName>
</protein>
<dbReference type="PANTHER" id="PTHR24186:SF46">
    <property type="entry name" value="PROTEIN ACCELERATED CELL DEATH 6-LIKE"/>
    <property type="match status" value="1"/>
</dbReference>
<sequence length="669" mass="76137">MNHLKIPISGMSNGRFMDHLKIPIPVMSSGSWKERCNKRIQKLKAEDNSSIPNSRVERQANKHMIHELYDAIKDGDVDHFVDSLERVSLEKNLSLTAISDQVTPAQNSMLHVAIKFGHKEIAELVAHHFPTLINRRNICGDTALHVAARTLSNSNLINALLERTNMNDDQSQESMIPITRIKNELGNTALHEAVMIRGNLNQVSTLVKEDPEVVHYLNKAGKSPLYLAVDIDKEFLEVLLQVQFKNIIEEPLQQGNSPLHAAILKGARTERKLPDLFVKTWRGTKRIAHRLLRDRKDQTPPSKDLLEVILEKRPELMYYKDEKGWNALHFAAWIGYLKGVRILLEKDSQSALERNSKGHLPIHLACKRHRFDVVNEFLQQECPDPIELLNEEGQNILHIAAKNGNDNVVKYILRNKKLESLLNQKDRKGNTPLHLATKSIYPKTVVLLTNDKRVEVNHLNNKQLTPYDVALLHPNIPRTIRESTTCIILHSAGSFLTKKGSELLRQKWYRRRPQVEWFKDKISTLLLVSILVATVTFAAGFTVPGGFNSSGSHDHGTAILVNRKMFQAFIICDTVAMYSSIIVRNTTWLANVILVVGSSFLSSFLIGFLPFFLQRPFGYHSLLLKNVWYLLIKMFILLFGGGYGKMIYDMEDSVSGRESDDMQKNSVRK</sequence>
<organism evidence="11 12">
    <name type="scientific">Quillaja saponaria</name>
    <name type="common">Soap bark tree</name>
    <dbReference type="NCBI Taxonomy" id="32244"/>
    <lineage>
        <taxon>Eukaryota</taxon>
        <taxon>Viridiplantae</taxon>
        <taxon>Streptophyta</taxon>
        <taxon>Embryophyta</taxon>
        <taxon>Tracheophyta</taxon>
        <taxon>Spermatophyta</taxon>
        <taxon>Magnoliopsida</taxon>
        <taxon>eudicotyledons</taxon>
        <taxon>Gunneridae</taxon>
        <taxon>Pentapetalae</taxon>
        <taxon>rosids</taxon>
        <taxon>fabids</taxon>
        <taxon>Fabales</taxon>
        <taxon>Quillajaceae</taxon>
        <taxon>Quillaja</taxon>
    </lineage>
</organism>
<accession>A0AAD7VMG8</accession>
<feature type="transmembrane region" description="Helical" evidence="9">
    <location>
        <begin position="627"/>
        <end position="648"/>
    </location>
</feature>
<keyword evidence="3 9" id="KW-0812">Transmembrane</keyword>
<evidence type="ECO:0000313" key="11">
    <source>
        <dbReference type="EMBL" id="KAJ7981456.1"/>
    </source>
</evidence>
<feature type="transmembrane region" description="Helical" evidence="9">
    <location>
        <begin position="565"/>
        <end position="583"/>
    </location>
</feature>
<dbReference type="InterPro" id="IPR036770">
    <property type="entry name" value="Ankyrin_rpt-contain_sf"/>
</dbReference>
<evidence type="ECO:0000256" key="6">
    <source>
        <dbReference type="ARBA" id="ARBA00023043"/>
    </source>
</evidence>
<evidence type="ECO:0000256" key="7">
    <source>
        <dbReference type="ARBA" id="ARBA00023136"/>
    </source>
</evidence>
<keyword evidence="6 8" id="KW-0040">ANK repeat</keyword>
<dbReference type="Pfam" id="PF12796">
    <property type="entry name" value="Ank_2"/>
    <property type="match status" value="2"/>
</dbReference>
<dbReference type="SMART" id="SM00248">
    <property type="entry name" value="ANK"/>
    <property type="match status" value="9"/>
</dbReference>
<feature type="transmembrane region" description="Helical" evidence="9">
    <location>
        <begin position="588"/>
        <end position="612"/>
    </location>
</feature>
<feature type="repeat" description="ANK" evidence="8">
    <location>
        <begin position="392"/>
        <end position="415"/>
    </location>
</feature>